<dbReference type="SUPFAM" id="SSF52540">
    <property type="entry name" value="P-loop containing nucleoside triphosphate hydrolases"/>
    <property type="match status" value="1"/>
</dbReference>
<dbReference type="PROSITE" id="PS50969">
    <property type="entry name" value="FCP1"/>
    <property type="match status" value="1"/>
</dbReference>
<proteinExistence type="predicted"/>
<dbReference type="InterPro" id="IPR011948">
    <property type="entry name" value="Dullard_phosphatase"/>
</dbReference>
<feature type="compositionally biased region" description="Basic and acidic residues" evidence="1">
    <location>
        <begin position="576"/>
        <end position="591"/>
    </location>
</feature>
<dbReference type="CDD" id="cd07521">
    <property type="entry name" value="HAD_FCP1-like"/>
    <property type="match status" value="1"/>
</dbReference>
<dbReference type="Proteomes" id="UP001244341">
    <property type="component" value="Chromosome 9b"/>
</dbReference>
<dbReference type="InterPro" id="IPR023214">
    <property type="entry name" value="HAD_sf"/>
</dbReference>
<feature type="region of interest" description="Disordered" evidence="1">
    <location>
        <begin position="573"/>
        <end position="594"/>
    </location>
</feature>
<feature type="domain" description="FCP1 homology" evidence="2">
    <location>
        <begin position="372"/>
        <end position="533"/>
    </location>
</feature>
<dbReference type="SMART" id="SM00577">
    <property type="entry name" value="CPDc"/>
    <property type="match status" value="1"/>
</dbReference>
<gene>
    <name evidence="3" type="ORF">OEZ85_009473</name>
</gene>
<feature type="compositionally biased region" description="Polar residues" evidence="1">
    <location>
        <begin position="243"/>
        <end position="253"/>
    </location>
</feature>
<accession>A0ABY8U9F2</accession>
<protein>
    <recommendedName>
        <fullName evidence="2">FCP1 homology domain-containing protein</fullName>
    </recommendedName>
</protein>
<keyword evidence="4" id="KW-1185">Reference proteome</keyword>
<dbReference type="Gene3D" id="3.40.50.1000">
    <property type="entry name" value="HAD superfamily/HAD-like"/>
    <property type="match status" value="1"/>
</dbReference>
<dbReference type="EMBL" id="CP126216">
    <property type="protein sequence ID" value="WIA17984.1"/>
    <property type="molecule type" value="Genomic_DNA"/>
</dbReference>
<evidence type="ECO:0000256" key="1">
    <source>
        <dbReference type="SAM" id="MobiDB-lite"/>
    </source>
</evidence>
<name>A0ABY8U9F2_TETOB</name>
<dbReference type="NCBIfam" id="TIGR02251">
    <property type="entry name" value="HIF-SF_euk"/>
    <property type="match status" value="1"/>
</dbReference>
<evidence type="ECO:0000313" key="3">
    <source>
        <dbReference type="EMBL" id="WIA17984.1"/>
    </source>
</evidence>
<dbReference type="InterPro" id="IPR004274">
    <property type="entry name" value="FCP1_dom"/>
</dbReference>
<dbReference type="Pfam" id="PF03031">
    <property type="entry name" value="NIF"/>
    <property type="match status" value="1"/>
</dbReference>
<dbReference type="SUPFAM" id="SSF56784">
    <property type="entry name" value="HAD-like"/>
    <property type="match status" value="1"/>
</dbReference>
<feature type="region of interest" description="Disordered" evidence="1">
    <location>
        <begin position="228"/>
        <end position="253"/>
    </location>
</feature>
<feature type="compositionally biased region" description="Low complexity" evidence="1">
    <location>
        <begin position="228"/>
        <end position="237"/>
    </location>
</feature>
<dbReference type="InterPro" id="IPR050365">
    <property type="entry name" value="TIM50"/>
</dbReference>
<reference evidence="3 4" key="1">
    <citation type="submission" date="2023-05" db="EMBL/GenBank/DDBJ databases">
        <title>A 100% complete, gapless, phased diploid assembly of the Scenedesmus obliquus UTEX 3031 genome.</title>
        <authorList>
            <person name="Biondi T.C."/>
            <person name="Hanschen E.R."/>
            <person name="Kwon T."/>
            <person name="Eng W."/>
            <person name="Kruse C.P.S."/>
            <person name="Koehler S.I."/>
            <person name="Kunde Y."/>
            <person name="Gleasner C.D."/>
            <person name="You Mak K.T."/>
            <person name="Polle J."/>
            <person name="Hovde B.T."/>
            <person name="Starkenburg S.R."/>
        </authorList>
    </citation>
    <scope>NUCLEOTIDE SEQUENCE [LARGE SCALE GENOMIC DNA]</scope>
    <source>
        <strain evidence="3 4">DOE0152z</strain>
    </source>
</reference>
<dbReference type="Gene3D" id="3.40.50.300">
    <property type="entry name" value="P-loop containing nucleotide triphosphate hydrolases"/>
    <property type="match status" value="1"/>
</dbReference>
<evidence type="ECO:0000259" key="2">
    <source>
        <dbReference type="PROSITE" id="PS50969"/>
    </source>
</evidence>
<dbReference type="PANTHER" id="PTHR12210">
    <property type="entry name" value="DULLARD PROTEIN PHOSPHATASE"/>
    <property type="match status" value="1"/>
</dbReference>
<organism evidence="3 4">
    <name type="scientific">Tetradesmus obliquus</name>
    <name type="common">Green alga</name>
    <name type="synonym">Acutodesmus obliquus</name>
    <dbReference type="NCBI Taxonomy" id="3088"/>
    <lineage>
        <taxon>Eukaryota</taxon>
        <taxon>Viridiplantae</taxon>
        <taxon>Chlorophyta</taxon>
        <taxon>core chlorophytes</taxon>
        <taxon>Chlorophyceae</taxon>
        <taxon>CS clade</taxon>
        <taxon>Sphaeropleales</taxon>
        <taxon>Scenedesmaceae</taxon>
        <taxon>Tetradesmus</taxon>
    </lineage>
</organism>
<sequence length="629" mass="69118">MTQEEASAVAARLGASSQRFCPALLWTYTGTGNTMTRMLIEVASGWYTGSVYTDLSLVDTLPGEYVCGPSVIAVKAHPQWHPFSSVQPDGIRPATPHDPPDAKGVCPCSSFTRAVAVIRDPYATFLAEYKRLRSHDYGSCSLAAVPGKECSGGHVSVIKRAEFNSTDFRHEVLRMAKEWAAMFDSYDAFKAAHPGGFYLARYEELTAGPQETRLQALAGILQALGVPQPAETTATGESESESLPLQDTQQGGNNEEKLHSRLLGYHPQQLACAFEAAKHPAIFRPSDPAGINQEFVYAADGAEALVCDVWRVVGAAALQQHCAGATSGGSDESDDADYDDDDFDPLVFIGTLGPVEHYALPGRQPLLPRQTRQCKQKTLVLDLDETLVHSTLDAACGVGADFSFPVTFNGAEHMVHVRQRPHMREFLERVAALFEVVVFTASQKVYAEKLLNILDPQRQLIRHRIYRDSCVLVDGNYLKDLSVLGRDLSRCAIVDNSPQAFGFQVANGIPIESWYDDPEDNELMQLLPFLENISHCSVTDVRPPITARYNLPAKVQEASMRLMNSVAAAAAAHQQQLREREQQQRLHEEQQQQRSLMVQAATTAAVLQPQLAVHQQLQPPVSQPQVQQA</sequence>
<dbReference type="InterPro" id="IPR036412">
    <property type="entry name" value="HAD-like_sf"/>
</dbReference>
<evidence type="ECO:0000313" key="4">
    <source>
        <dbReference type="Proteomes" id="UP001244341"/>
    </source>
</evidence>
<dbReference type="InterPro" id="IPR027417">
    <property type="entry name" value="P-loop_NTPase"/>
</dbReference>